<protein>
    <submittedName>
        <fullName evidence="1">Uncharacterized protein</fullName>
    </submittedName>
</protein>
<dbReference type="EMBL" id="JACHBW010000011">
    <property type="protein sequence ID" value="MBB6104049.1"/>
    <property type="molecule type" value="Genomic_DNA"/>
</dbReference>
<dbReference type="Proteomes" id="UP000571554">
    <property type="component" value="Unassembled WGS sequence"/>
</dbReference>
<dbReference type="RefSeq" id="WP_260175304.1">
    <property type="nucleotide sequence ID" value="NZ_JACHBW010000011.1"/>
</dbReference>
<accession>A0A7W9TZH7</accession>
<dbReference type="AlphaFoldDB" id="A0A7W9TZH7"/>
<evidence type="ECO:0000313" key="1">
    <source>
        <dbReference type="EMBL" id="MBB6104049.1"/>
    </source>
</evidence>
<sequence>MSEPQAMSERVIQDVVAAFFSCASGWQKGVAEAVAEGIAASA</sequence>
<keyword evidence="2" id="KW-1185">Reference proteome</keyword>
<name>A0A7W9TZH7_9BURK</name>
<reference evidence="1 2" key="1">
    <citation type="submission" date="2020-08" db="EMBL/GenBank/DDBJ databases">
        <title>Above-ground endophytic microbial communities from plants in different locations in the United States.</title>
        <authorList>
            <person name="Frank C."/>
        </authorList>
    </citation>
    <scope>NUCLEOTIDE SEQUENCE [LARGE SCALE GENOMIC DNA]</scope>
    <source>
        <strain evidence="1 2">WP4_2_2</strain>
    </source>
</reference>
<gene>
    <name evidence="1" type="ORF">F4827_003908</name>
</gene>
<proteinExistence type="predicted"/>
<evidence type="ECO:0000313" key="2">
    <source>
        <dbReference type="Proteomes" id="UP000571554"/>
    </source>
</evidence>
<comment type="caution">
    <text evidence="1">The sequence shown here is derived from an EMBL/GenBank/DDBJ whole genome shotgun (WGS) entry which is preliminary data.</text>
</comment>
<organism evidence="1 2">
    <name type="scientific">Paraburkholderia bannensis</name>
    <dbReference type="NCBI Taxonomy" id="765414"/>
    <lineage>
        <taxon>Bacteria</taxon>
        <taxon>Pseudomonadati</taxon>
        <taxon>Pseudomonadota</taxon>
        <taxon>Betaproteobacteria</taxon>
        <taxon>Burkholderiales</taxon>
        <taxon>Burkholderiaceae</taxon>
        <taxon>Paraburkholderia</taxon>
    </lineage>
</organism>